<dbReference type="InterPro" id="IPR017907">
    <property type="entry name" value="Znf_RING_CS"/>
</dbReference>
<evidence type="ECO:0000256" key="10">
    <source>
        <dbReference type="PROSITE-ProRule" id="PRU00504"/>
    </source>
</evidence>
<dbReference type="InterPro" id="IPR001258">
    <property type="entry name" value="NHL_repeat"/>
</dbReference>
<dbReference type="PROSITE" id="PS51125">
    <property type="entry name" value="NHL"/>
    <property type="match status" value="6"/>
</dbReference>
<feature type="repeat" description="Filamin" evidence="9">
    <location>
        <begin position="612"/>
        <end position="742"/>
    </location>
</feature>
<dbReference type="GO" id="GO:0043161">
    <property type="term" value="P:proteasome-mediated ubiquitin-dependent protein catabolic process"/>
    <property type="evidence" value="ECO:0007669"/>
    <property type="project" value="TreeGrafter"/>
</dbReference>
<dbReference type="SMART" id="SM00502">
    <property type="entry name" value="BBC"/>
    <property type="match status" value="1"/>
</dbReference>
<keyword evidence="6 8" id="KW-0863">Zinc-finger</keyword>
<evidence type="ECO:0000259" key="12">
    <source>
        <dbReference type="PROSITE" id="PS50089"/>
    </source>
</evidence>
<evidence type="ECO:0000256" key="8">
    <source>
        <dbReference type="PROSITE-ProRule" id="PRU00024"/>
    </source>
</evidence>
<keyword evidence="15" id="KW-1185">Reference proteome</keyword>
<feature type="domain" description="RING-type" evidence="12">
    <location>
        <begin position="245"/>
        <end position="286"/>
    </location>
</feature>
<feature type="domain" description="B box-type" evidence="13">
    <location>
        <begin position="323"/>
        <end position="369"/>
    </location>
</feature>
<dbReference type="InterPro" id="IPR003649">
    <property type="entry name" value="Bbox_C"/>
</dbReference>
<feature type="compositionally biased region" description="Basic and acidic residues" evidence="11">
    <location>
        <begin position="132"/>
        <end position="143"/>
    </location>
</feature>
<feature type="repeat" description="NHL" evidence="10">
    <location>
        <begin position="940"/>
        <end position="983"/>
    </location>
</feature>
<dbReference type="PROSITE" id="PS50194">
    <property type="entry name" value="FILAMIN_REPEAT"/>
    <property type="match status" value="1"/>
</dbReference>
<dbReference type="Pfam" id="PF00097">
    <property type="entry name" value="zf-C3HC4"/>
    <property type="match status" value="1"/>
</dbReference>
<dbReference type="InterPro" id="IPR013783">
    <property type="entry name" value="Ig-like_fold"/>
</dbReference>
<feature type="region of interest" description="Disordered" evidence="11">
    <location>
        <begin position="79"/>
        <end position="235"/>
    </location>
</feature>
<dbReference type="InterPro" id="IPR001841">
    <property type="entry name" value="Znf_RING"/>
</dbReference>
<evidence type="ECO:0000256" key="5">
    <source>
        <dbReference type="ARBA" id="ARBA00022737"/>
    </source>
</evidence>
<dbReference type="Proteomes" id="UP001487740">
    <property type="component" value="Unassembled WGS sequence"/>
</dbReference>
<feature type="region of interest" description="Disordered" evidence="11">
    <location>
        <begin position="740"/>
        <end position="801"/>
    </location>
</feature>
<name>A0AAW0UMS3_SCYPA</name>
<dbReference type="CDD" id="cd14960">
    <property type="entry name" value="NHL_TRIM2_like"/>
    <property type="match status" value="1"/>
</dbReference>
<dbReference type="SUPFAM" id="SSF101898">
    <property type="entry name" value="NHL repeat"/>
    <property type="match status" value="1"/>
</dbReference>
<evidence type="ECO:0000256" key="6">
    <source>
        <dbReference type="ARBA" id="ARBA00022771"/>
    </source>
</evidence>
<keyword evidence="4" id="KW-0479">Metal-binding</keyword>
<dbReference type="InterPro" id="IPR017868">
    <property type="entry name" value="Filamin/ABP280_repeat-like"/>
</dbReference>
<feature type="repeat" description="NHL" evidence="10">
    <location>
        <begin position="851"/>
        <end position="894"/>
    </location>
</feature>
<feature type="repeat" description="NHL" evidence="10">
    <location>
        <begin position="895"/>
        <end position="936"/>
    </location>
</feature>
<evidence type="ECO:0000259" key="13">
    <source>
        <dbReference type="PROSITE" id="PS50119"/>
    </source>
</evidence>
<comment type="caution">
    <text evidence="14">The sequence shown here is derived from an EMBL/GenBank/DDBJ whole genome shotgun (WGS) entry which is preliminary data.</text>
</comment>
<organism evidence="14 15">
    <name type="scientific">Scylla paramamosain</name>
    <name type="common">Mud crab</name>
    <dbReference type="NCBI Taxonomy" id="85552"/>
    <lineage>
        <taxon>Eukaryota</taxon>
        <taxon>Metazoa</taxon>
        <taxon>Ecdysozoa</taxon>
        <taxon>Arthropoda</taxon>
        <taxon>Crustacea</taxon>
        <taxon>Multicrustacea</taxon>
        <taxon>Malacostraca</taxon>
        <taxon>Eumalacostraca</taxon>
        <taxon>Eucarida</taxon>
        <taxon>Decapoda</taxon>
        <taxon>Pleocyemata</taxon>
        <taxon>Brachyura</taxon>
        <taxon>Eubrachyura</taxon>
        <taxon>Portunoidea</taxon>
        <taxon>Portunidae</taxon>
        <taxon>Portuninae</taxon>
        <taxon>Scylla</taxon>
    </lineage>
</organism>
<feature type="region of interest" description="Disordered" evidence="11">
    <location>
        <begin position="356"/>
        <end position="405"/>
    </location>
</feature>
<protein>
    <recommendedName>
        <fullName evidence="16">Tripartite motif-containing protein 3-like</fullName>
    </recommendedName>
</protein>
<dbReference type="Pfam" id="PF00630">
    <property type="entry name" value="Filamin"/>
    <property type="match status" value="1"/>
</dbReference>
<dbReference type="SMART" id="SM00336">
    <property type="entry name" value="BBOX"/>
    <property type="match status" value="2"/>
</dbReference>
<gene>
    <name evidence="14" type="ORF">O3P69_002717</name>
</gene>
<dbReference type="PANTHER" id="PTHR24104:SF57">
    <property type="entry name" value="BEE-MILK PROTEIN"/>
    <property type="match status" value="1"/>
</dbReference>
<feature type="region of interest" description="Disordered" evidence="11">
    <location>
        <begin position="644"/>
        <end position="702"/>
    </location>
</feature>
<keyword evidence="5" id="KW-0677">Repeat</keyword>
<evidence type="ECO:0000256" key="9">
    <source>
        <dbReference type="PROSITE-ProRule" id="PRU00087"/>
    </source>
</evidence>
<dbReference type="PROSITE" id="PS00518">
    <property type="entry name" value="ZF_RING_1"/>
    <property type="match status" value="1"/>
</dbReference>
<dbReference type="Gene3D" id="3.30.160.60">
    <property type="entry name" value="Classic Zinc Finger"/>
    <property type="match status" value="1"/>
</dbReference>
<dbReference type="InterPro" id="IPR000315">
    <property type="entry name" value="Znf_B-box"/>
</dbReference>
<keyword evidence="7" id="KW-0862">Zinc</keyword>
<dbReference type="Gene3D" id="3.30.40.10">
    <property type="entry name" value="Zinc/RING finger domain, C3HC4 (zinc finger)"/>
    <property type="match status" value="1"/>
</dbReference>
<keyword evidence="2" id="KW-0597">Phosphoprotein</keyword>
<feature type="compositionally biased region" description="Polar residues" evidence="11">
    <location>
        <begin position="96"/>
        <end position="105"/>
    </location>
</feature>
<evidence type="ECO:0000256" key="7">
    <source>
        <dbReference type="ARBA" id="ARBA00022833"/>
    </source>
</evidence>
<comment type="similarity">
    <text evidence="1">Belongs to the TRIM/RBCC family.</text>
</comment>
<keyword evidence="3" id="KW-0808">Transferase</keyword>
<dbReference type="InterPro" id="IPR057750">
    <property type="entry name" value="TRIM2/3_C"/>
</dbReference>
<dbReference type="PANTHER" id="PTHR24104">
    <property type="entry name" value="E3 UBIQUITIN-PROTEIN LIGASE NHLRC1-RELATED"/>
    <property type="match status" value="1"/>
</dbReference>
<evidence type="ECO:0000313" key="14">
    <source>
        <dbReference type="EMBL" id="KAK8401146.1"/>
    </source>
</evidence>
<dbReference type="SMART" id="SM00557">
    <property type="entry name" value="IG_FLMN"/>
    <property type="match status" value="1"/>
</dbReference>
<feature type="repeat" description="NHL" evidence="10">
    <location>
        <begin position="987"/>
        <end position="1030"/>
    </location>
</feature>
<reference evidence="14 15" key="1">
    <citation type="submission" date="2023-03" db="EMBL/GenBank/DDBJ databases">
        <title>High-quality genome of Scylla paramamosain provides insights in environmental adaptation.</title>
        <authorList>
            <person name="Zhang L."/>
        </authorList>
    </citation>
    <scope>NUCLEOTIDE SEQUENCE [LARGE SCALE GENOMIC DNA]</scope>
    <source>
        <strain evidence="14">LZ_2023a</strain>
        <tissue evidence="14">Muscle</tissue>
    </source>
</reference>
<feature type="compositionally biased region" description="Low complexity" evidence="11">
    <location>
        <begin position="657"/>
        <end position="692"/>
    </location>
</feature>
<dbReference type="Gene3D" id="2.60.40.10">
    <property type="entry name" value="Immunoglobulins"/>
    <property type="match status" value="1"/>
</dbReference>
<feature type="repeat" description="NHL" evidence="10">
    <location>
        <begin position="802"/>
        <end position="847"/>
    </location>
</feature>
<evidence type="ECO:0000256" key="3">
    <source>
        <dbReference type="ARBA" id="ARBA00022679"/>
    </source>
</evidence>
<dbReference type="FunFam" id="2.120.10.30:FF:000004">
    <property type="entry name" value="Tripartite motif containing 2"/>
    <property type="match status" value="1"/>
</dbReference>
<dbReference type="InterPro" id="IPR018957">
    <property type="entry name" value="Znf_C3HC4_RING-type"/>
</dbReference>
<feature type="compositionally biased region" description="Polar residues" evidence="11">
    <location>
        <begin position="174"/>
        <end position="190"/>
    </location>
</feature>
<dbReference type="PROSITE" id="PS50089">
    <property type="entry name" value="ZF_RING_2"/>
    <property type="match status" value="1"/>
</dbReference>
<evidence type="ECO:0008006" key="16">
    <source>
        <dbReference type="Google" id="ProtNLM"/>
    </source>
</evidence>
<evidence type="ECO:0000256" key="11">
    <source>
        <dbReference type="SAM" id="MobiDB-lite"/>
    </source>
</evidence>
<dbReference type="GO" id="GO:0008270">
    <property type="term" value="F:zinc ion binding"/>
    <property type="evidence" value="ECO:0007669"/>
    <property type="project" value="UniProtKB-KW"/>
</dbReference>
<dbReference type="InterPro" id="IPR011042">
    <property type="entry name" value="6-blade_b-propeller_TolB-like"/>
</dbReference>
<dbReference type="SMART" id="SM00184">
    <property type="entry name" value="RING"/>
    <property type="match status" value="1"/>
</dbReference>
<dbReference type="CDD" id="cd20482">
    <property type="entry name" value="CC_brat-like"/>
    <property type="match status" value="1"/>
</dbReference>
<dbReference type="EMBL" id="JARAKH010000009">
    <property type="protein sequence ID" value="KAK8401146.1"/>
    <property type="molecule type" value="Genomic_DNA"/>
</dbReference>
<dbReference type="Pfam" id="PF00643">
    <property type="entry name" value="zf-B_box"/>
    <property type="match status" value="1"/>
</dbReference>
<feature type="domain" description="B box-type" evidence="13">
    <location>
        <begin position="404"/>
        <end position="445"/>
    </location>
</feature>
<dbReference type="Pfam" id="PF01436">
    <property type="entry name" value="NHL"/>
    <property type="match status" value="6"/>
</dbReference>
<dbReference type="InterPro" id="IPR014756">
    <property type="entry name" value="Ig_E-set"/>
</dbReference>
<sequence>MYGHSYPPALFRPPPTALLLHYPPFTSHHSSTHPLPHFPAPHPRLIAYPAHLAAAARRQAAARGPSEEDEEATLRAAMEDGLAPSPRPDSEAGRTYTLTDASDPQPQEGDAEEDLPEAHHLLPHHIRVKNTPPREEERDKDSKGGGGGGTQDEKEQRRGRENGEEKKITKLLPPSSSSIPEDRLSSTTYSLPAAPPSPPARTNGCPIHTPTGTPTHARSQAHHVRSSSSGGSSRSSAAESQLLHCGICTRRYSNPKVLPCLHTFCERCLISYTPPESLTLTCPVCRQQSILPKAGVPGLQSNTWVRGVMEALEGSVAPAAPAAAATPCHHCHHRHPAARCHHCQALLCDTCARTHSQDSGSEGHSVVSLGDSEVEEAPPQANGHHHHLHHPDEEDDDESVSSSATTLYCPSHQGQTLRFYCRDCETAVCSSCTDIEHRTHNTLHLADAVDEHRAAMHQLIDRVTMQLPCMKEAICDVQEVVSSLQGRRAAAEAEVRRCFDSLHQLLDQRQTALINALNTIESEKQQTLGNQLEELESWVHGVESGCEFVEKALSHCPAMEVVLVRKQLGERLMDYANMNVPPAPRENSHLKFVVGNIDPLKTAFLHIGSIQSNSAVPHQTCATGEALRLVTVGRGSIVTVVTRDHKGEKTASGGAEVTTTLTRTSLSVPRHGSSSPRAPSASPRSTSKSPSGSREELVQPQVLDLNNGTYEVAFTVPTEGIYSLEVQLYGQPISGSPFSITATAPVEEDSGSSQRSLPPHTLARQTSHSTQVTSRASRASRRPMSHRSSCSRRTNPIEDDMLLRVGRRGRNRGEFVNPQGIAYSPFKDGRIAVADSNNQCIQVFTLAGECKLRFGVRGRSIGQMQRPTGVAALPNGNYVVADYENKWVSVFEPSGKYITRLGHGKLLGPKGVCVDNNGHIIVVDNKASCVCVFQQSGKLLTKFGSRGTDDFQFAGPHFAAVNSKGHIAITDFHNHCVKVFDSAGDFMFSFGSSGEGNGQFNAPTGIAVDAYDNIIVADWGNSRIQVFDAQGSFLSYVNTLADPLYGPQGMTLTPDGQIFVADSGNHCFKVYKYLQ</sequence>
<dbReference type="Gene3D" id="2.120.10.30">
    <property type="entry name" value="TolB, C-terminal domain"/>
    <property type="match status" value="2"/>
</dbReference>
<evidence type="ECO:0000256" key="1">
    <source>
        <dbReference type="ARBA" id="ARBA00008518"/>
    </source>
</evidence>
<dbReference type="InterPro" id="IPR001298">
    <property type="entry name" value="Filamin/ABP280_rpt"/>
</dbReference>
<dbReference type="InterPro" id="IPR050952">
    <property type="entry name" value="TRIM-NHL_E3_ligases"/>
</dbReference>
<feature type="repeat" description="NHL" evidence="10">
    <location>
        <begin position="1031"/>
        <end position="1074"/>
    </location>
</feature>
<dbReference type="SUPFAM" id="SSF81296">
    <property type="entry name" value="E set domains"/>
    <property type="match status" value="1"/>
</dbReference>
<accession>A0AAW0UMS3</accession>
<evidence type="ECO:0000256" key="4">
    <source>
        <dbReference type="ARBA" id="ARBA00022723"/>
    </source>
</evidence>
<proteinExistence type="inferred from homology"/>
<feature type="compositionally biased region" description="Polar residues" evidence="11">
    <location>
        <begin position="763"/>
        <end position="773"/>
    </location>
</feature>
<dbReference type="GO" id="GO:0000209">
    <property type="term" value="P:protein polyubiquitination"/>
    <property type="evidence" value="ECO:0007669"/>
    <property type="project" value="TreeGrafter"/>
</dbReference>
<dbReference type="SUPFAM" id="SSF57845">
    <property type="entry name" value="B-box zinc-binding domain"/>
    <property type="match status" value="1"/>
</dbReference>
<dbReference type="SUPFAM" id="SSF57850">
    <property type="entry name" value="RING/U-box"/>
    <property type="match status" value="1"/>
</dbReference>
<dbReference type="AlphaFoldDB" id="A0AAW0UMS3"/>
<dbReference type="GO" id="GO:0061630">
    <property type="term" value="F:ubiquitin protein ligase activity"/>
    <property type="evidence" value="ECO:0007669"/>
    <property type="project" value="TreeGrafter"/>
</dbReference>
<evidence type="ECO:0000256" key="2">
    <source>
        <dbReference type="ARBA" id="ARBA00022553"/>
    </source>
</evidence>
<dbReference type="PROSITE" id="PS50119">
    <property type="entry name" value="ZF_BBOX"/>
    <property type="match status" value="2"/>
</dbReference>
<feature type="compositionally biased region" description="Low complexity" evidence="11">
    <location>
        <begin position="226"/>
        <end position="235"/>
    </location>
</feature>
<evidence type="ECO:0000313" key="15">
    <source>
        <dbReference type="Proteomes" id="UP001487740"/>
    </source>
</evidence>
<dbReference type="InterPro" id="IPR013083">
    <property type="entry name" value="Znf_RING/FYVE/PHD"/>
</dbReference>
<feature type="compositionally biased region" description="Basic and acidic residues" evidence="11">
    <location>
        <begin position="151"/>
        <end position="168"/>
    </location>
</feature>